<evidence type="ECO:0000256" key="5">
    <source>
        <dbReference type="ARBA" id="ARBA00023136"/>
    </source>
</evidence>
<comment type="similarity">
    <text evidence="2">Belongs to the CCC1 family.</text>
</comment>
<reference evidence="7 8" key="1">
    <citation type="journal article" date="2018" name="BMC Genomics">
        <title>Comparative genome analyses reveal sequence features reflecting distinct modes of host-adaptation between dicot and monocot powdery mildew.</title>
        <authorList>
            <person name="Wu Y."/>
            <person name="Ma X."/>
            <person name="Pan Z."/>
            <person name="Kale S.D."/>
            <person name="Song Y."/>
            <person name="King H."/>
            <person name="Zhang Q."/>
            <person name="Presley C."/>
            <person name="Deng X."/>
            <person name="Wei C.I."/>
            <person name="Xiao S."/>
        </authorList>
    </citation>
    <scope>NUCLEOTIDE SEQUENCE [LARGE SCALE GENOMIC DNA]</scope>
    <source>
        <strain evidence="7">UMSG2</strain>
    </source>
</reference>
<dbReference type="EMBL" id="MCFK01004154">
    <property type="protein sequence ID" value="RKF61499.1"/>
    <property type="molecule type" value="Genomic_DNA"/>
</dbReference>
<dbReference type="GO" id="GO:0012505">
    <property type="term" value="C:endomembrane system"/>
    <property type="evidence" value="ECO:0007669"/>
    <property type="project" value="UniProtKB-SubCell"/>
</dbReference>
<dbReference type="STRING" id="212602.A0A420HVW6"/>
<keyword evidence="8" id="KW-1185">Reference proteome</keyword>
<evidence type="ECO:0000313" key="8">
    <source>
        <dbReference type="Proteomes" id="UP000286134"/>
    </source>
</evidence>
<evidence type="ECO:0000256" key="2">
    <source>
        <dbReference type="ARBA" id="ARBA00007049"/>
    </source>
</evidence>
<dbReference type="Pfam" id="PF01988">
    <property type="entry name" value="VIT1"/>
    <property type="match status" value="1"/>
</dbReference>
<dbReference type="AlphaFoldDB" id="A0A420HVW6"/>
<gene>
    <name evidence="7" type="ORF">OnM2_041072</name>
</gene>
<comment type="caution">
    <text evidence="7">The sequence shown here is derived from an EMBL/GenBank/DDBJ whole genome shotgun (WGS) entry which is preliminary data.</text>
</comment>
<accession>A0A420HVW6</accession>
<dbReference type="GO" id="GO:0005384">
    <property type="term" value="F:manganese ion transmembrane transporter activity"/>
    <property type="evidence" value="ECO:0007669"/>
    <property type="project" value="InterPro"/>
</dbReference>
<organism evidence="7 8">
    <name type="scientific">Erysiphe neolycopersici</name>
    <dbReference type="NCBI Taxonomy" id="212602"/>
    <lineage>
        <taxon>Eukaryota</taxon>
        <taxon>Fungi</taxon>
        <taxon>Dikarya</taxon>
        <taxon>Ascomycota</taxon>
        <taxon>Pezizomycotina</taxon>
        <taxon>Leotiomycetes</taxon>
        <taxon>Erysiphales</taxon>
        <taxon>Erysiphaceae</taxon>
        <taxon>Erysiphe</taxon>
    </lineage>
</organism>
<dbReference type="InterPro" id="IPR008217">
    <property type="entry name" value="Ccc1_fam"/>
</dbReference>
<dbReference type="OrthoDB" id="73465at2759"/>
<feature type="transmembrane region" description="Helical" evidence="6">
    <location>
        <begin position="225"/>
        <end position="249"/>
    </location>
</feature>
<keyword evidence="5 6" id="KW-0472">Membrane</keyword>
<protein>
    <submittedName>
        <fullName evidence="7">Protein CCC1</fullName>
    </submittedName>
</protein>
<evidence type="ECO:0000256" key="4">
    <source>
        <dbReference type="ARBA" id="ARBA00022989"/>
    </source>
</evidence>
<feature type="transmembrane region" description="Helical" evidence="6">
    <location>
        <begin position="256"/>
        <end position="274"/>
    </location>
</feature>
<comment type="subcellular location">
    <subcellularLocation>
        <location evidence="1">Endomembrane system</location>
        <topology evidence="1">Multi-pass membrane protein</topology>
    </subcellularLocation>
</comment>
<dbReference type="GO" id="GO:0030026">
    <property type="term" value="P:intracellular manganese ion homeostasis"/>
    <property type="evidence" value="ECO:0007669"/>
    <property type="project" value="InterPro"/>
</dbReference>
<dbReference type="CDD" id="cd02435">
    <property type="entry name" value="CCC1"/>
    <property type="match status" value="1"/>
</dbReference>
<name>A0A420HVW6_9PEZI</name>
<keyword evidence="3 6" id="KW-0812">Transmembrane</keyword>
<keyword evidence="4 6" id="KW-1133">Transmembrane helix</keyword>
<dbReference type="PANTHER" id="PTHR31851">
    <property type="entry name" value="FE(2+)/MN(2+) TRANSPORTER PCL1"/>
    <property type="match status" value="1"/>
</dbReference>
<evidence type="ECO:0000313" key="7">
    <source>
        <dbReference type="EMBL" id="RKF61499.1"/>
    </source>
</evidence>
<dbReference type="Proteomes" id="UP000286134">
    <property type="component" value="Unassembled WGS sequence"/>
</dbReference>
<evidence type="ECO:0000256" key="3">
    <source>
        <dbReference type="ARBA" id="ARBA00022692"/>
    </source>
</evidence>
<proteinExistence type="inferred from homology"/>
<evidence type="ECO:0000256" key="6">
    <source>
        <dbReference type="SAM" id="Phobius"/>
    </source>
</evidence>
<sequence>MSLVGLVNLLFRHKLVPMTKNPVHSRIPSASTIRVSEISRPPSWEQGDEQPLLTSPIDKLSQSSLDESRDAESQKWIGSVSSRENESRRLRVDARLISDATIGLSDGLTVPFALTAGLSAMGNTDIVIYGGLAELTAGAISMGLGGYLGATSEAASYRAQRKKTENSLAANPELVLSDVAEIFSPYNIPRQTINDLTKHLINSPQLVDFFMKFKYCEEEPSASRAFVSAITIALGYFLGGMLPLIPYFIVDQVRQALIWSIGLMVVALFIFGYVKTGLIEGWRGERNIRSCLYSGMQMVVVGGAAAGAAMALVKLFKSYHN</sequence>
<feature type="transmembrane region" description="Helical" evidence="6">
    <location>
        <begin position="294"/>
        <end position="316"/>
    </location>
</feature>
<evidence type="ECO:0000256" key="1">
    <source>
        <dbReference type="ARBA" id="ARBA00004127"/>
    </source>
</evidence>